<dbReference type="GO" id="GO:0046872">
    <property type="term" value="F:metal ion binding"/>
    <property type="evidence" value="ECO:0007669"/>
    <property type="project" value="UniProtKB-KW"/>
</dbReference>
<keyword evidence="5 6" id="KW-0482">Metalloprotease</keyword>
<feature type="domain" description="Peptidase M48" evidence="9">
    <location>
        <begin position="166"/>
        <end position="336"/>
    </location>
</feature>
<feature type="compositionally biased region" description="Basic and acidic residues" evidence="7">
    <location>
        <begin position="325"/>
        <end position="339"/>
    </location>
</feature>
<keyword evidence="8" id="KW-1133">Transmembrane helix</keyword>
<dbReference type="AlphaFoldDB" id="A0A066UJY8"/>
<evidence type="ECO:0000256" key="7">
    <source>
        <dbReference type="SAM" id="MobiDB-lite"/>
    </source>
</evidence>
<feature type="transmembrane region" description="Helical" evidence="8">
    <location>
        <begin position="104"/>
        <end position="126"/>
    </location>
</feature>
<dbReference type="Proteomes" id="UP000035860">
    <property type="component" value="Unassembled WGS sequence"/>
</dbReference>
<keyword evidence="1 6" id="KW-0645">Protease</keyword>
<evidence type="ECO:0000256" key="2">
    <source>
        <dbReference type="ARBA" id="ARBA00022723"/>
    </source>
</evidence>
<protein>
    <submittedName>
        <fullName evidence="10">Zn-dependent protease with chaperone function</fullName>
    </submittedName>
</protein>
<keyword evidence="4 6" id="KW-0862">Zinc</keyword>
<gene>
    <name evidence="10" type="ORF">MBO_08611</name>
</gene>
<dbReference type="InterPro" id="IPR001915">
    <property type="entry name" value="Peptidase_M48"/>
</dbReference>
<evidence type="ECO:0000313" key="10">
    <source>
        <dbReference type="EMBL" id="KDN24494.1"/>
    </source>
</evidence>
<evidence type="ECO:0000256" key="6">
    <source>
        <dbReference type="RuleBase" id="RU003983"/>
    </source>
</evidence>
<keyword evidence="2" id="KW-0479">Metal-binding</keyword>
<dbReference type="OrthoDB" id="9810445at2"/>
<keyword evidence="11" id="KW-1185">Reference proteome</keyword>
<evidence type="ECO:0000256" key="4">
    <source>
        <dbReference type="ARBA" id="ARBA00022833"/>
    </source>
</evidence>
<dbReference type="eggNOG" id="COG0501">
    <property type="taxonomic scope" value="Bacteria"/>
</dbReference>
<evidence type="ECO:0000256" key="5">
    <source>
        <dbReference type="ARBA" id="ARBA00023049"/>
    </source>
</evidence>
<evidence type="ECO:0000256" key="8">
    <source>
        <dbReference type="SAM" id="Phobius"/>
    </source>
</evidence>
<reference evidence="10 11" key="1">
    <citation type="journal article" date="2014" name="Genome Announc.">
        <title>Draft Genome Sequence of Moraxella bovoculi Strain 237T (ATCC BAA-1259T) Isolated from a Calf with Infectious Bovine Keratoconjunctivitis.</title>
        <authorList>
            <person name="Calcutt M.J."/>
            <person name="Foecking M.F."/>
            <person name="Martin N.T."/>
            <person name="Mhlanga-Mutangadura T."/>
            <person name="Reilly T.J."/>
        </authorList>
    </citation>
    <scope>NUCLEOTIDE SEQUENCE [LARGE SCALE GENOMIC DNA]</scope>
    <source>
        <strain evidence="10 11">237</strain>
    </source>
</reference>
<sequence>MNQAVTVRYFDGQISKAHNAQIHPVFYQGQADGLVVVWRNTDNTHQEKRYFAKNCEYLPSVDNSPHAIMLSDGARIEFLGSPPDWIELQHRSLFDNITKMENHWAWIGTGLMILCVLVFGLVRFGIPMASHHITQRLPSDVLMEAGNHAEQYVMEMTGPSALSKARQDEIKALYDKLDANPQAKIIVRSGGDIGANALAIPNNTIVITDELIELSGDDNEILAVLAHEQGHLVHRHSLEQAISSIGVGVLVIVITGDASDLILALPTMLAATQYSQAAEMEADKFAIDELKRLGISPLHLANFFEKMKKEDGNGQGHWSVLSTHPKTDKRIEQVKKHSE</sequence>
<evidence type="ECO:0000256" key="3">
    <source>
        <dbReference type="ARBA" id="ARBA00022801"/>
    </source>
</evidence>
<keyword evidence="8" id="KW-0472">Membrane</keyword>
<comment type="similarity">
    <text evidence="6">Belongs to the peptidase M48 family.</text>
</comment>
<dbReference type="GO" id="GO:0051603">
    <property type="term" value="P:proteolysis involved in protein catabolic process"/>
    <property type="evidence" value="ECO:0007669"/>
    <property type="project" value="TreeGrafter"/>
</dbReference>
<name>A0A066UJY8_9GAMM</name>
<dbReference type="PANTHER" id="PTHR22726:SF1">
    <property type="entry name" value="METALLOENDOPEPTIDASE OMA1, MITOCHONDRIAL"/>
    <property type="match status" value="1"/>
</dbReference>
<dbReference type="EMBL" id="AOMT01000035">
    <property type="protein sequence ID" value="KDN24494.1"/>
    <property type="molecule type" value="Genomic_DNA"/>
</dbReference>
<proteinExistence type="inferred from homology"/>
<evidence type="ECO:0000256" key="1">
    <source>
        <dbReference type="ARBA" id="ARBA00022670"/>
    </source>
</evidence>
<comment type="caution">
    <text evidence="10">The sequence shown here is derived from an EMBL/GenBank/DDBJ whole genome shotgun (WGS) entry which is preliminary data.</text>
</comment>
<dbReference type="InterPro" id="IPR051156">
    <property type="entry name" value="Mito/Outer_Membr_Metalloprot"/>
</dbReference>
<dbReference type="Gene3D" id="3.30.2010.10">
    <property type="entry name" value="Metalloproteases ('zincins'), catalytic domain"/>
    <property type="match status" value="1"/>
</dbReference>
<dbReference type="RefSeq" id="WP_036366742.1">
    <property type="nucleotide sequence ID" value="NZ_AOMT01000035.1"/>
</dbReference>
<evidence type="ECO:0000259" key="9">
    <source>
        <dbReference type="Pfam" id="PF01435"/>
    </source>
</evidence>
<accession>A0A066UJY8</accession>
<feature type="region of interest" description="Disordered" evidence="7">
    <location>
        <begin position="314"/>
        <end position="339"/>
    </location>
</feature>
<evidence type="ECO:0000313" key="11">
    <source>
        <dbReference type="Proteomes" id="UP000035860"/>
    </source>
</evidence>
<dbReference type="PANTHER" id="PTHR22726">
    <property type="entry name" value="METALLOENDOPEPTIDASE OMA1"/>
    <property type="match status" value="1"/>
</dbReference>
<dbReference type="GO" id="GO:0004222">
    <property type="term" value="F:metalloendopeptidase activity"/>
    <property type="evidence" value="ECO:0007669"/>
    <property type="project" value="InterPro"/>
</dbReference>
<comment type="cofactor">
    <cofactor evidence="6">
        <name>Zn(2+)</name>
        <dbReference type="ChEBI" id="CHEBI:29105"/>
    </cofactor>
    <text evidence="6">Binds 1 zinc ion per subunit.</text>
</comment>
<keyword evidence="8" id="KW-0812">Transmembrane</keyword>
<organism evidence="10 11">
    <name type="scientific">Moraxella bovoculi 237</name>
    <dbReference type="NCBI Taxonomy" id="743974"/>
    <lineage>
        <taxon>Bacteria</taxon>
        <taxon>Pseudomonadati</taxon>
        <taxon>Pseudomonadota</taxon>
        <taxon>Gammaproteobacteria</taxon>
        <taxon>Moraxellales</taxon>
        <taxon>Moraxellaceae</taxon>
        <taxon>Moraxella</taxon>
    </lineage>
</organism>
<dbReference type="CDD" id="cd07332">
    <property type="entry name" value="M48C_Oma1_like"/>
    <property type="match status" value="1"/>
</dbReference>
<dbReference type="GO" id="GO:0016020">
    <property type="term" value="C:membrane"/>
    <property type="evidence" value="ECO:0007669"/>
    <property type="project" value="TreeGrafter"/>
</dbReference>
<keyword evidence="3 6" id="KW-0378">Hydrolase</keyword>
<dbReference type="Pfam" id="PF01435">
    <property type="entry name" value="Peptidase_M48"/>
    <property type="match status" value="1"/>
</dbReference>